<evidence type="ECO:0000313" key="5">
    <source>
        <dbReference type="EMBL" id="CAI8050874.1"/>
    </source>
</evidence>
<dbReference type="SMART" id="SM00382">
    <property type="entry name" value="AAA"/>
    <property type="match status" value="1"/>
</dbReference>
<comment type="caution">
    <text evidence="5">The sequence shown here is derived from an EMBL/GenBank/DDBJ whole genome shotgun (WGS) entry which is preliminary data.</text>
</comment>
<dbReference type="GO" id="GO:0022857">
    <property type="term" value="F:transmembrane transporter activity"/>
    <property type="evidence" value="ECO:0007669"/>
    <property type="project" value="TreeGrafter"/>
</dbReference>
<evidence type="ECO:0000256" key="1">
    <source>
        <dbReference type="ARBA" id="ARBA00022448"/>
    </source>
</evidence>
<dbReference type="GO" id="GO:0005524">
    <property type="term" value="F:ATP binding"/>
    <property type="evidence" value="ECO:0007669"/>
    <property type="project" value="UniProtKB-KW"/>
</dbReference>
<keyword evidence="2" id="KW-0547">Nucleotide-binding</keyword>
<name>A0AA35XB19_GEOBA</name>
<dbReference type="InterPro" id="IPR017911">
    <property type="entry name" value="MacB-like_ATP-bd"/>
</dbReference>
<proteinExistence type="predicted"/>
<organism evidence="5 6">
    <name type="scientific">Geodia barretti</name>
    <name type="common">Barrett's horny sponge</name>
    <dbReference type="NCBI Taxonomy" id="519541"/>
    <lineage>
        <taxon>Eukaryota</taxon>
        <taxon>Metazoa</taxon>
        <taxon>Porifera</taxon>
        <taxon>Demospongiae</taxon>
        <taxon>Heteroscleromorpha</taxon>
        <taxon>Tetractinellida</taxon>
        <taxon>Astrophorina</taxon>
        <taxon>Geodiidae</taxon>
        <taxon>Geodia</taxon>
    </lineage>
</organism>
<evidence type="ECO:0000313" key="6">
    <source>
        <dbReference type="Proteomes" id="UP001174909"/>
    </source>
</evidence>
<dbReference type="GO" id="GO:0016887">
    <property type="term" value="F:ATP hydrolysis activity"/>
    <property type="evidence" value="ECO:0007669"/>
    <property type="project" value="InterPro"/>
</dbReference>
<protein>
    <submittedName>
        <fullName evidence="5">Lipoprotein-releasing system ATP-binding protein LolD</fullName>
    </submittedName>
</protein>
<evidence type="ECO:0000259" key="4">
    <source>
        <dbReference type="PROSITE" id="PS50893"/>
    </source>
</evidence>
<dbReference type="Pfam" id="PF00005">
    <property type="entry name" value="ABC_tran"/>
    <property type="match status" value="1"/>
</dbReference>
<keyword evidence="5" id="KW-0449">Lipoprotein</keyword>
<dbReference type="PROSITE" id="PS50893">
    <property type="entry name" value="ABC_TRANSPORTER_2"/>
    <property type="match status" value="1"/>
</dbReference>
<feature type="domain" description="ABC transporter" evidence="4">
    <location>
        <begin position="19"/>
        <end position="239"/>
    </location>
</feature>
<keyword evidence="3 5" id="KW-0067">ATP-binding</keyword>
<accession>A0AA35XB19</accession>
<dbReference type="GO" id="GO:0098796">
    <property type="term" value="C:membrane protein complex"/>
    <property type="evidence" value="ECO:0007669"/>
    <property type="project" value="UniProtKB-ARBA"/>
</dbReference>
<evidence type="ECO:0000256" key="3">
    <source>
        <dbReference type="ARBA" id="ARBA00022840"/>
    </source>
</evidence>
<dbReference type="AlphaFoldDB" id="A0AA35XB19"/>
<reference evidence="5" key="1">
    <citation type="submission" date="2023-03" db="EMBL/GenBank/DDBJ databases">
        <authorList>
            <person name="Steffen K."/>
            <person name="Cardenas P."/>
        </authorList>
    </citation>
    <scope>NUCLEOTIDE SEQUENCE</scope>
</reference>
<dbReference type="Proteomes" id="UP001174909">
    <property type="component" value="Unassembled WGS sequence"/>
</dbReference>
<keyword evidence="6" id="KW-1185">Reference proteome</keyword>
<dbReference type="InterPro" id="IPR003439">
    <property type="entry name" value="ABC_transporter-like_ATP-bd"/>
</dbReference>
<dbReference type="GO" id="GO:0005886">
    <property type="term" value="C:plasma membrane"/>
    <property type="evidence" value="ECO:0007669"/>
    <property type="project" value="TreeGrafter"/>
</dbReference>
<feature type="non-terminal residue" evidence="5">
    <location>
        <position position="1"/>
    </location>
</feature>
<dbReference type="FunFam" id="3.40.50.300:FF:000032">
    <property type="entry name" value="Export ABC transporter ATP-binding protein"/>
    <property type="match status" value="1"/>
</dbReference>
<evidence type="ECO:0000256" key="2">
    <source>
        <dbReference type="ARBA" id="ARBA00022741"/>
    </source>
</evidence>
<dbReference type="InterPro" id="IPR003593">
    <property type="entry name" value="AAA+_ATPase"/>
</dbReference>
<dbReference type="PANTHER" id="PTHR24220">
    <property type="entry name" value="IMPORT ATP-BINDING PROTEIN"/>
    <property type="match status" value="1"/>
</dbReference>
<sequence length="242" mass="25905">RTGLQSCSPWRPCALHSALEICNLNKVYGQGATKVQALYDVSFAIERGQFTLVVGSSGSGKSTLLNMIGLLDRPTNGQVFIDGIDTGRLSESGMSRFRNKKLGFVFQFSNLLADLTVLENVMLPSQIGGAGASGAKDALDLLRAVGMEEYAHKKADEISGGQAQRTAIARGLANNPTIVLADEPTGNLDSVSAESVVDLMKSIARKMGSTFVVVTHDREQFGDVDRVITIKDGKVAMEIPVW</sequence>
<dbReference type="CDD" id="cd03255">
    <property type="entry name" value="ABC_MJ0796_LolCDE_FtsE"/>
    <property type="match status" value="1"/>
</dbReference>
<dbReference type="PANTHER" id="PTHR24220:SF86">
    <property type="entry name" value="ABC TRANSPORTER ABCH.1"/>
    <property type="match status" value="1"/>
</dbReference>
<gene>
    <name evidence="5" type="ORF">GBAR_LOCUS27902</name>
</gene>
<dbReference type="InterPro" id="IPR027417">
    <property type="entry name" value="P-loop_NTPase"/>
</dbReference>
<dbReference type="Gene3D" id="3.40.50.300">
    <property type="entry name" value="P-loop containing nucleotide triphosphate hydrolases"/>
    <property type="match status" value="1"/>
</dbReference>
<dbReference type="SUPFAM" id="SSF52540">
    <property type="entry name" value="P-loop containing nucleoside triphosphate hydrolases"/>
    <property type="match status" value="1"/>
</dbReference>
<dbReference type="EMBL" id="CASHTH010003886">
    <property type="protein sequence ID" value="CAI8050874.1"/>
    <property type="molecule type" value="Genomic_DNA"/>
</dbReference>
<keyword evidence="1" id="KW-0813">Transport</keyword>
<dbReference type="InterPro" id="IPR015854">
    <property type="entry name" value="ABC_transpr_LolD-like"/>
</dbReference>